<dbReference type="Gene3D" id="1.25.10.10">
    <property type="entry name" value="Leucine-rich Repeat Variant"/>
    <property type="match status" value="1"/>
</dbReference>
<name>A0AAQ3K9N5_9LILI</name>
<dbReference type="EMBL" id="CP136892">
    <property type="protein sequence ID" value="WOL02432.1"/>
    <property type="molecule type" value="Genomic_DNA"/>
</dbReference>
<protein>
    <recommendedName>
        <fullName evidence="3">ARM repeat superfamily protein</fullName>
    </recommendedName>
</protein>
<dbReference type="Proteomes" id="UP001327560">
    <property type="component" value="Chromosome 3"/>
</dbReference>
<dbReference type="PANTHER" id="PTHR46043:SF13">
    <property type="entry name" value="ARM REPEAT SUPERFAMILY PROTEIN"/>
    <property type="match status" value="1"/>
</dbReference>
<dbReference type="InterPro" id="IPR011989">
    <property type="entry name" value="ARM-like"/>
</dbReference>
<dbReference type="AlphaFoldDB" id="A0AAQ3K9N5"/>
<gene>
    <name evidence="1" type="ORF">Cni_G11151</name>
</gene>
<accession>A0AAQ3K9N5</accession>
<sequence>MVWQRHDSAPQCHEATTTQRHCCRLIFLQPLTLNRDNAVVIGSRGGIAALLEICRVGTPSAQADAAAVLKNLATVQDLWQNFLEENGVPVLIGGLESGIWNPSCPRECGDRGEYQNLEPGIGLLRIFSSFTYIVEIIATTGFLPRIITALERNKPGTRTEATRAIVELGLVVGRTRKEFEDAVHRLLLMLEVKAVEEKEAAARALASLMAVPGYQRLLRKEEKGIVNVV</sequence>
<organism evidence="1 2">
    <name type="scientific">Canna indica</name>
    <name type="common">Indian-shot</name>
    <dbReference type="NCBI Taxonomy" id="4628"/>
    <lineage>
        <taxon>Eukaryota</taxon>
        <taxon>Viridiplantae</taxon>
        <taxon>Streptophyta</taxon>
        <taxon>Embryophyta</taxon>
        <taxon>Tracheophyta</taxon>
        <taxon>Spermatophyta</taxon>
        <taxon>Magnoliopsida</taxon>
        <taxon>Liliopsida</taxon>
        <taxon>Zingiberales</taxon>
        <taxon>Cannaceae</taxon>
        <taxon>Canna</taxon>
    </lineage>
</organism>
<proteinExistence type="predicted"/>
<evidence type="ECO:0000313" key="1">
    <source>
        <dbReference type="EMBL" id="WOL02432.1"/>
    </source>
</evidence>
<dbReference type="PANTHER" id="PTHR46043">
    <property type="entry name" value="ARM REPEAT SUPERFAMILY PROTEIN"/>
    <property type="match status" value="1"/>
</dbReference>
<dbReference type="InterPro" id="IPR016024">
    <property type="entry name" value="ARM-type_fold"/>
</dbReference>
<evidence type="ECO:0008006" key="3">
    <source>
        <dbReference type="Google" id="ProtNLM"/>
    </source>
</evidence>
<keyword evidence="2" id="KW-1185">Reference proteome</keyword>
<evidence type="ECO:0000313" key="2">
    <source>
        <dbReference type="Proteomes" id="UP001327560"/>
    </source>
</evidence>
<reference evidence="1 2" key="1">
    <citation type="submission" date="2023-10" db="EMBL/GenBank/DDBJ databases">
        <title>Chromosome-scale genome assembly provides insights into flower coloration mechanisms of Canna indica.</title>
        <authorList>
            <person name="Li C."/>
        </authorList>
    </citation>
    <scope>NUCLEOTIDE SEQUENCE [LARGE SCALE GENOMIC DNA]</scope>
    <source>
        <tissue evidence="1">Flower</tissue>
    </source>
</reference>
<dbReference type="SUPFAM" id="SSF48371">
    <property type="entry name" value="ARM repeat"/>
    <property type="match status" value="1"/>
</dbReference>